<dbReference type="SUPFAM" id="SSF53474">
    <property type="entry name" value="alpha/beta-Hydrolases"/>
    <property type="match status" value="1"/>
</dbReference>
<proteinExistence type="predicted"/>
<dbReference type="Gene3D" id="2.30.30.700">
    <property type="entry name" value="SLA1 homology domain 1"/>
    <property type="match status" value="1"/>
</dbReference>
<name>A0ABW4Z942_9BACT</name>
<evidence type="ECO:0000313" key="3">
    <source>
        <dbReference type="Proteomes" id="UP001597389"/>
    </source>
</evidence>
<dbReference type="Gene3D" id="3.40.50.1820">
    <property type="entry name" value="alpha/beta hydrolase"/>
    <property type="match status" value="1"/>
</dbReference>
<feature type="chain" id="PRO_5045497893" description="SLA1 homology domain-containing protein" evidence="1">
    <location>
        <begin position="18"/>
        <end position="352"/>
    </location>
</feature>
<feature type="signal peptide" evidence="1">
    <location>
        <begin position="1"/>
        <end position="17"/>
    </location>
</feature>
<keyword evidence="3" id="KW-1185">Reference proteome</keyword>
<organism evidence="2 3">
    <name type="scientific">Rubritalea tangerina</name>
    <dbReference type="NCBI Taxonomy" id="430798"/>
    <lineage>
        <taxon>Bacteria</taxon>
        <taxon>Pseudomonadati</taxon>
        <taxon>Verrucomicrobiota</taxon>
        <taxon>Verrucomicrobiia</taxon>
        <taxon>Verrucomicrobiales</taxon>
        <taxon>Rubritaleaceae</taxon>
        <taxon>Rubritalea</taxon>
    </lineage>
</organism>
<keyword evidence="1" id="KW-0732">Signal</keyword>
<sequence>MKYSFLLLTLFIASASARPWTNNAGKTIEAEFGGIEGDNVVLLLKKKTYKVPLSSLSEQDQQYAKEQVALAAKAKQEAAEKIRTQGYPFGDTHIKPGELKTTTLPLSEANQSLALKGGKGWKESWINNYRGQWLKDMAKGYPISETNTLIGLPPAFDPSQPTTIFIQWASGDSKNNIRGAKAYWNSCKENNWILLSIDSTPDSKSAWSFSAFLASINTALDALHSQWPNAKQWPIVCGGFSGGAKNSQIMAGLLSQYDHNVKGLFMGGCNETFFELGTQDYNIKKATWRKLKAFESSGTKDHLVDKAWRAKVRKGLKDASLKDFKTKTYDGGHSLHHGQFVEAVKWILTEDS</sequence>
<comment type="caution">
    <text evidence="2">The sequence shown here is derived from an EMBL/GenBank/DDBJ whole genome shotgun (WGS) entry which is preliminary data.</text>
</comment>
<accession>A0ABW4Z942</accession>
<evidence type="ECO:0008006" key="4">
    <source>
        <dbReference type="Google" id="ProtNLM"/>
    </source>
</evidence>
<evidence type="ECO:0000313" key="2">
    <source>
        <dbReference type="EMBL" id="MFD2158439.1"/>
    </source>
</evidence>
<dbReference type="EMBL" id="JBHUJB010000023">
    <property type="protein sequence ID" value="MFD2158439.1"/>
    <property type="molecule type" value="Genomic_DNA"/>
</dbReference>
<protein>
    <recommendedName>
        <fullName evidence="4">SLA1 homology domain-containing protein</fullName>
    </recommendedName>
</protein>
<dbReference type="InterPro" id="IPR029058">
    <property type="entry name" value="AB_hydrolase_fold"/>
</dbReference>
<dbReference type="RefSeq" id="WP_377088689.1">
    <property type="nucleotide sequence ID" value="NZ_JBHSJL010000014.1"/>
</dbReference>
<gene>
    <name evidence="2" type="ORF">ACFSW8_05975</name>
</gene>
<reference evidence="3" key="1">
    <citation type="journal article" date="2019" name="Int. J. Syst. Evol. Microbiol.">
        <title>The Global Catalogue of Microorganisms (GCM) 10K type strain sequencing project: providing services to taxonomists for standard genome sequencing and annotation.</title>
        <authorList>
            <consortium name="The Broad Institute Genomics Platform"/>
            <consortium name="The Broad Institute Genome Sequencing Center for Infectious Disease"/>
            <person name="Wu L."/>
            <person name="Ma J."/>
        </authorList>
    </citation>
    <scope>NUCLEOTIDE SEQUENCE [LARGE SCALE GENOMIC DNA]</scope>
    <source>
        <strain evidence="3">CCUG 57942</strain>
    </source>
</reference>
<dbReference type="Proteomes" id="UP001597389">
    <property type="component" value="Unassembled WGS sequence"/>
</dbReference>
<evidence type="ECO:0000256" key="1">
    <source>
        <dbReference type="SAM" id="SignalP"/>
    </source>
</evidence>